<feature type="compositionally biased region" description="Low complexity" evidence="5">
    <location>
        <begin position="1"/>
        <end position="16"/>
    </location>
</feature>
<accession>A0ABN2V1B6</accession>
<evidence type="ECO:0000256" key="2">
    <source>
        <dbReference type="ARBA" id="ARBA00022741"/>
    </source>
</evidence>
<gene>
    <name evidence="7" type="ORF">GCM10009839_60670</name>
</gene>
<comment type="caution">
    <text evidence="7">The sequence shown here is derived from an EMBL/GenBank/DDBJ whole genome shotgun (WGS) entry which is preliminary data.</text>
</comment>
<dbReference type="Pfam" id="PF18130">
    <property type="entry name" value="ATPgrasp_N"/>
    <property type="match status" value="1"/>
</dbReference>
<keyword evidence="1" id="KW-0436">Ligase</keyword>
<evidence type="ECO:0000256" key="1">
    <source>
        <dbReference type="ARBA" id="ARBA00022598"/>
    </source>
</evidence>
<feature type="region of interest" description="Disordered" evidence="5">
    <location>
        <begin position="1"/>
        <end position="21"/>
    </location>
</feature>
<organism evidence="7 8">
    <name type="scientific">Catenulispora yoronensis</name>
    <dbReference type="NCBI Taxonomy" id="450799"/>
    <lineage>
        <taxon>Bacteria</taxon>
        <taxon>Bacillati</taxon>
        <taxon>Actinomycetota</taxon>
        <taxon>Actinomycetes</taxon>
        <taxon>Catenulisporales</taxon>
        <taxon>Catenulisporaceae</taxon>
        <taxon>Catenulispora</taxon>
    </lineage>
</organism>
<dbReference type="PANTHER" id="PTHR43585">
    <property type="entry name" value="FUMIPYRROLE BIOSYNTHESIS PROTEIN C"/>
    <property type="match status" value="1"/>
</dbReference>
<dbReference type="InterPro" id="IPR052032">
    <property type="entry name" value="ATP-dep_AA_Ligase"/>
</dbReference>
<dbReference type="InterPro" id="IPR041472">
    <property type="entry name" value="BL00235/CARNS1_N"/>
</dbReference>
<keyword evidence="2 4" id="KW-0547">Nucleotide-binding</keyword>
<dbReference type="Gene3D" id="3.40.50.20">
    <property type="match status" value="1"/>
</dbReference>
<name>A0ABN2V1B6_9ACTN</name>
<dbReference type="PROSITE" id="PS50975">
    <property type="entry name" value="ATP_GRASP"/>
    <property type="match status" value="1"/>
</dbReference>
<keyword evidence="8" id="KW-1185">Reference proteome</keyword>
<dbReference type="PANTHER" id="PTHR43585:SF2">
    <property type="entry name" value="ATP-GRASP ENZYME FSQD"/>
    <property type="match status" value="1"/>
</dbReference>
<feature type="domain" description="ATP-grasp" evidence="6">
    <location>
        <begin position="142"/>
        <end position="332"/>
    </location>
</feature>
<dbReference type="EMBL" id="BAAAQN010000043">
    <property type="protein sequence ID" value="GAA2047409.1"/>
    <property type="molecule type" value="Genomic_DNA"/>
</dbReference>
<dbReference type="InterPro" id="IPR040570">
    <property type="entry name" value="LAL_C2"/>
</dbReference>
<evidence type="ECO:0000259" key="6">
    <source>
        <dbReference type="PROSITE" id="PS50975"/>
    </source>
</evidence>
<evidence type="ECO:0000256" key="3">
    <source>
        <dbReference type="ARBA" id="ARBA00022840"/>
    </source>
</evidence>
<dbReference type="RefSeq" id="WP_344669098.1">
    <property type="nucleotide sequence ID" value="NZ_BAAAQN010000043.1"/>
</dbReference>
<dbReference type="SUPFAM" id="SSF56059">
    <property type="entry name" value="Glutathione synthetase ATP-binding domain-like"/>
    <property type="match status" value="1"/>
</dbReference>
<dbReference type="Pfam" id="PF18603">
    <property type="entry name" value="LAL_C2"/>
    <property type="match status" value="1"/>
</dbReference>
<dbReference type="Proteomes" id="UP001500751">
    <property type="component" value="Unassembled WGS sequence"/>
</dbReference>
<reference evidence="7 8" key="1">
    <citation type="journal article" date="2019" name="Int. J. Syst. Evol. Microbiol.">
        <title>The Global Catalogue of Microorganisms (GCM) 10K type strain sequencing project: providing services to taxonomists for standard genome sequencing and annotation.</title>
        <authorList>
            <consortium name="The Broad Institute Genomics Platform"/>
            <consortium name="The Broad Institute Genome Sequencing Center for Infectious Disease"/>
            <person name="Wu L."/>
            <person name="Ma J."/>
        </authorList>
    </citation>
    <scope>NUCLEOTIDE SEQUENCE [LARGE SCALE GENOMIC DNA]</scope>
    <source>
        <strain evidence="7 8">JCM 16014</strain>
    </source>
</reference>
<keyword evidence="3 4" id="KW-0067">ATP-binding</keyword>
<dbReference type="InterPro" id="IPR011761">
    <property type="entry name" value="ATP-grasp"/>
</dbReference>
<proteinExistence type="predicted"/>
<evidence type="ECO:0000313" key="7">
    <source>
        <dbReference type="EMBL" id="GAA2047409.1"/>
    </source>
</evidence>
<evidence type="ECO:0000313" key="8">
    <source>
        <dbReference type="Proteomes" id="UP001500751"/>
    </source>
</evidence>
<sequence length="441" mass="46626">MSTPDLPDPSASSDLPDPSDPPTLLFVGGARAVPISTAMVGEALDQARALGIRTHVVNQAAVLAATPQISAAADAVSAVDFTQPDQTVAWARDREAEGERFDAVFALQEMAQVSVAEVADALGVAGNPPDAVRRIRTKDQCRIALAAAGFPQPAVRLCADADAAEEFLAESAGPWVVKPRDAMGSIGVSLVRGAADLPAAIEALPSDAPFLVEEFVEGPEYSVEGVFLNGEPRVLAITAKEKAPPPFFVEVGHVLPAELPENERHEIVAHVCAALSTLELRAGAFHVELWRTVDGIVLGEVHGRFGGDWIHTMLQYAVPGLDVFGLVFDDLLGRNDGAQRALKPTRGAAVRYLIPPPGRVTAVEGWDDLLAHPAVLHAQLLIGPGDDIKPLRQSSDRVGFVVVGADDATLARKLADELVETVRFVVQDAAADRLPGLWSLT</sequence>
<protein>
    <recommendedName>
        <fullName evidence="6">ATP-grasp domain-containing protein</fullName>
    </recommendedName>
</protein>
<dbReference type="Pfam" id="PF13535">
    <property type="entry name" value="ATP-grasp_4"/>
    <property type="match status" value="1"/>
</dbReference>
<dbReference type="Gene3D" id="3.30.470.20">
    <property type="entry name" value="ATP-grasp fold, B domain"/>
    <property type="match status" value="1"/>
</dbReference>
<evidence type="ECO:0000256" key="4">
    <source>
        <dbReference type="PROSITE-ProRule" id="PRU00409"/>
    </source>
</evidence>
<evidence type="ECO:0000256" key="5">
    <source>
        <dbReference type="SAM" id="MobiDB-lite"/>
    </source>
</evidence>